<protein>
    <submittedName>
        <fullName evidence="1">Uncharacterized protein</fullName>
    </submittedName>
</protein>
<reference evidence="1" key="1">
    <citation type="submission" date="2023-10" db="EMBL/GenBank/DDBJ databases">
        <authorList>
            <person name="Rodriguez Cubillos JULIANA M."/>
            <person name="De Vega J."/>
        </authorList>
    </citation>
    <scope>NUCLEOTIDE SEQUENCE</scope>
</reference>
<organism evidence="1 2">
    <name type="scientific">Trifolium pratense</name>
    <name type="common">Red clover</name>
    <dbReference type="NCBI Taxonomy" id="57577"/>
    <lineage>
        <taxon>Eukaryota</taxon>
        <taxon>Viridiplantae</taxon>
        <taxon>Streptophyta</taxon>
        <taxon>Embryophyta</taxon>
        <taxon>Tracheophyta</taxon>
        <taxon>Spermatophyta</taxon>
        <taxon>Magnoliopsida</taxon>
        <taxon>eudicotyledons</taxon>
        <taxon>Gunneridae</taxon>
        <taxon>Pentapetalae</taxon>
        <taxon>rosids</taxon>
        <taxon>fabids</taxon>
        <taxon>Fabales</taxon>
        <taxon>Fabaceae</taxon>
        <taxon>Papilionoideae</taxon>
        <taxon>50 kb inversion clade</taxon>
        <taxon>NPAAA clade</taxon>
        <taxon>Hologalegina</taxon>
        <taxon>IRL clade</taxon>
        <taxon>Trifolieae</taxon>
        <taxon>Trifolium</taxon>
    </lineage>
</organism>
<gene>
    <name evidence="1" type="ORF">MILVUS5_LOCUS35245</name>
</gene>
<proteinExistence type="predicted"/>
<keyword evidence="2" id="KW-1185">Reference proteome</keyword>
<comment type="caution">
    <text evidence="1">The sequence shown here is derived from an EMBL/GenBank/DDBJ whole genome shotgun (WGS) entry which is preliminary data.</text>
</comment>
<dbReference type="EMBL" id="CASHSV030000615">
    <property type="protein sequence ID" value="CAJ2671400.1"/>
    <property type="molecule type" value="Genomic_DNA"/>
</dbReference>
<evidence type="ECO:0000313" key="1">
    <source>
        <dbReference type="EMBL" id="CAJ2671400.1"/>
    </source>
</evidence>
<name>A0ACB0LPC7_TRIPR</name>
<accession>A0ACB0LPC7</accession>
<evidence type="ECO:0000313" key="2">
    <source>
        <dbReference type="Proteomes" id="UP001177021"/>
    </source>
</evidence>
<sequence>MNDTREAPTKDPTMGMAAEAPLLGPGAGAGTSVEAITALIEAAAIRTAQVTFLMSMMN</sequence>
<dbReference type="Proteomes" id="UP001177021">
    <property type="component" value="Unassembled WGS sequence"/>
</dbReference>